<feature type="compositionally biased region" description="Polar residues" evidence="1">
    <location>
        <begin position="534"/>
        <end position="547"/>
    </location>
</feature>
<feature type="region of interest" description="Disordered" evidence="1">
    <location>
        <begin position="462"/>
        <end position="611"/>
    </location>
</feature>
<protein>
    <recommendedName>
        <fullName evidence="4">Fungal N-terminal domain-containing protein</fullName>
    </recommendedName>
</protein>
<feature type="compositionally biased region" description="Polar residues" evidence="1">
    <location>
        <begin position="514"/>
        <end position="523"/>
    </location>
</feature>
<feature type="compositionally biased region" description="Polar residues" evidence="1">
    <location>
        <begin position="365"/>
        <end position="390"/>
    </location>
</feature>
<evidence type="ECO:0000313" key="3">
    <source>
        <dbReference type="Proteomes" id="UP000019478"/>
    </source>
</evidence>
<feature type="compositionally biased region" description="Polar residues" evidence="1">
    <location>
        <begin position="206"/>
        <end position="215"/>
    </location>
</feature>
<feature type="region of interest" description="Disordered" evidence="1">
    <location>
        <begin position="309"/>
        <end position="445"/>
    </location>
</feature>
<feature type="compositionally biased region" description="Polar residues" evidence="1">
    <location>
        <begin position="462"/>
        <end position="479"/>
    </location>
</feature>
<dbReference type="RefSeq" id="XP_007738762.1">
    <property type="nucleotide sequence ID" value="XM_007740572.1"/>
</dbReference>
<dbReference type="EMBL" id="AMGY01000012">
    <property type="protein sequence ID" value="EXJ76837.1"/>
    <property type="molecule type" value="Genomic_DNA"/>
</dbReference>
<evidence type="ECO:0000313" key="2">
    <source>
        <dbReference type="EMBL" id="EXJ76837.1"/>
    </source>
</evidence>
<sequence length="634" mass="70457">MADIGPIASIIGVAGAGFRLSFILNAVSCEVPEYGLGLVHSISKSVTLFSMILKQTGTALQAADSVHSNEAVQTAKSIAEESTRVFDEINDMLDRLRTKQISGDISPTIQQRFRWCFRHHRVTYLLAQLESLKLSLFLMLQVIELGKIMASTSRSDPPEEVALKTEAIRQERAEAQNAVIVRYWQMNNMDRLFEASRKEEEEDRTSNASASTSTPQDHEFSLVESDSLQWTADAPPPEYAPMSALVRLPVYSLGELDHTLHQIKGSPRDMIRVSDQAIDPLLERWTKWREVRERRHNRDSGVRFVPSVQNLDEADEDDEDRPFHERYEDQEENTRGYYLEGKTTDWRRPNSAAARQEALRRRKQYSNFQPTVSTAESDVENSPNGNASNKRTAKRHLFEMGSESESSVSEPELLQPKPRRRSSGSPPTERKISAHEGISASHSYTAPVQPPAWITANSVSRSNRAPSVTSGQSTASRLSSPAYHPPGHRPWATPDQTSIHHSLSLPLPPVHTANAPNPYTPQQHAGFPRYAGQPTAQFSPYSAQPGAQSRYIPPSPNPTVSAARPGSQDGKHGRSPSRLSQHSTPARSYIRSEDDKRHSREKSTKQNLREGATKGLLGAGAIAGFLQALEGLSI</sequence>
<evidence type="ECO:0000256" key="1">
    <source>
        <dbReference type="SAM" id="MobiDB-lite"/>
    </source>
</evidence>
<accession>W9X8S3</accession>
<dbReference type="OrthoDB" id="5431013at2759"/>
<dbReference type="AlphaFoldDB" id="W9X8S3"/>
<keyword evidence="3" id="KW-1185">Reference proteome</keyword>
<dbReference type="eggNOG" id="ENOG502R9E9">
    <property type="taxonomic scope" value="Eukaryota"/>
</dbReference>
<feature type="compositionally biased region" description="Low complexity" evidence="1">
    <location>
        <begin position="399"/>
        <end position="412"/>
    </location>
</feature>
<reference evidence="2 3" key="1">
    <citation type="submission" date="2013-03" db="EMBL/GenBank/DDBJ databases">
        <title>The Genome Sequence of Capronia epimyces CBS 606.96.</title>
        <authorList>
            <consortium name="The Broad Institute Genomics Platform"/>
            <person name="Cuomo C."/>
            <person name="de Hoog S."/>
            <person name="Gorbushina A."/>
            <person name="Walker B."/>
            <person name="Young S.K."/>
            <person name="Zeng Q."/>
            <person name="Gargeya S."/>
            <person name="Fitzgerald M."/>
            <person name="Haas B."/>
            <person name="Abouelleil A."/>
            <person name="Allen A.W."/>
            <person name="Alvarado L."/>
            <person name="Arachchi H.M."/>
            <person name="Berlin A.M."/>
            <person name="Chapman S.B."/>
            <person name="Gainer-Dewar J."/>
            <person name="Goldberg J."/>
            <person name="Griggs A."/>
            <person name="Gujja S."/>
            <person name="Hansen M."/>
            <person name="Howarth C."/>
            <person name="Imamovic A."/>
            <person name="Ireland A."/>
            <person name="Larimer J."/>
            <person name="McCowan C."/>
            <person name="Murphy C."/>
            <person name="Pearson M."/>
            <person name="Poon T.W."/>
            <person name="Priest M."/>
            <person name="Roberts A."/>
            <person name="Saif S."/>
            <person name="Shea T."/>
            <person name="Sisk P."/>
            <person name="Sykes S."/>
            <person name="Wortman J."/>
            <person name="Nusbaum C."/>
            <person name="Birren B."/>
        </authorList>
    </citation>
    <scope>NUCLEOTIDE SEQUENCE [LARGE SCALE GENOMIC DNA]</scope>
    <source>
        <strain evidence="2 3">CBS 606.96</strain>
    </source>
</reference>
<gene>
    <name evidence="2" type="ORF">A1O3_10482</name>
</gene>
<organism evidence="2 3">
    <name type="scientific">Capronia epimyces CBS 606.96</name>
    <dbReference type="NCBI Taxonomy" id="1182542"/>
    <lineage>
        <taxon>Eukaryota</taxon>
        <taxon>Fungi</taxon>
        <taxon>Dikarya</taxon>
        <taxon>Ascomycota</taxon>
        <taxon>Pezizomycotina</taxon>
        <taxon>Eurotiomycetes</taxon>
        <taxon>Chaetothyriomycetidae</taxon>
        <taxon>Chaetothyriales</taxon>
        <taxon>Herpotrichiellaceae</taxon>
        <taxon>Capronia</taxon>
    </lineage>
</organism>
<proteinExistence type="predicted"/>
<name>W9X8S3_9EURO</name>
<feature type="region of interest" description="Disordered" evidence="1">
    <location>
        <begin position="196"/>
        <end position="219"/>
    </location>
</feature>
<dbReference type="HOGENOM" id="CLU_024070_0_0_1"/>
<dbReference type="Proteomes" id="UP000019478">
    <property type="component" value="Unassembled WGS sequence"/>
</dbReference>
<feature type="compositionally biased region" description="Polar residues" evidence="1">
    <location>
        <begin position="577"/>
        <end position="586"/>
    </location>
</feature>
<comment type="caution">
    <text evidence="2">The sequence shown here is derived from an EMBL/GenBank/DDBJ whole genome shotgun (WGS) entry which is preliminary data.</text>
</comment>
<evidence type="ECO:0008006" key="4">
    <source>
        <dbReference type="Google" id="ProtNLM"/>
    </source>
</evidence>
<feature type="compositionally biased region" description="Basic and acidic residues" evidence="1">
    <location>
        <begin position="590"/>
        <end position="611"/>
    </location>
</feature>
<dbReference type="STRING" id="1182542.W9X8S3"/>
<dbReference type="GeneID" id="19174562"/>